<reference evidence="4" key="1">
    <citation type="journal article" date="2015" name="Proc. Natl. Acad. Sci. U.S.A.">
        <title>Genome sequence of the Asian Tiger mosquito, Aedes albopictus, reveals insights into its biology, genetics, and evolution.</title>
        <authorList>
            <person name="Chen X.G."/>
            <person name="Jiang X."/>
            <person name="Gu J."/>
            <person name="Xu M."/>
            <person name="Wu Y."/>
            <person name="Deng Y."/>
            <person name="Zhang C."/>
            <person name="Bonizzoni M."/>
            <person name="Dermauw W."/>
            <person name="Vontas J."/>
            <person name="Armbruster P."/>
            <person name="Huang X."/>
            <person name="Yang Y."/>
            <person name="Zhang H."/>
            <person name="He W."/>
            <person name="Peng H."/>
            <person name="Liu Y."/>
            <person name="Wu K."/>
            <person name="Chen J."/>
            <person name="Lirakis M."/>
            <person name="Topalis P."/>
            <person name="Van Leeuwen T."/>
            <person name="Hall A.B."/>
            <person name="Jiang X."/>
            <person name="Thorpe C."/>
            <person name="Mueller R.L."/>
            <person name="Sun C."/>
            <person name="Waterhouse R.M."/>
            <person name="Yan G."/>
            <person name="Tu Z.J."/>
            <person name="Fang X."/>
            <person name="James A.A."/>
        </authorList>
    </citation>
    <scope>NUCLEOTIDE SEQUENCE [LARGE SCALE GENOMIC DNA]</scope>
    <source>
        <strain evidence="4">Foshan</strain>
    </source>
</reference>
<keyword evidence="4" id="KW-1185">Reference proteome</keyword>
<feature type="transmembrane region" description="Helical" evidence="1">
    <location>
        <begin position="43"/>
        <end position="62"/>
    </location>
</feature>
<dbReference type="EnsemblMetazoa" id="AALFPA23_023425.R34863">
    <property type="protein sequence ID" value="AALFPA23_023425.P34863"/>
    <property type="gene ID" value="AALFPA23_023425"/>
</dbReference>
<proteinExistence type="predicted"/>
<evidence type="ECO:0000259" key="2">
    <source>
        <dbReference type="PROSITE" id="PS51462"/>
    </source>
</evidence>
<dbReference type="RefSeq" id="XP_062710200.1">
    <property type="nucleotide sequence ID" value="XM_062854216.1"/>
</dbReference>
<dbReference type="Pfam" id="PF25969">
    <property type="entry name" value="NUDT9_N"/>
    <property type="match status" value="1"/>
</dbReference>
<keyword evidence="1" id="KW-0812">Transmembrane</keyword>
<dbReference type="PANTHER" id="PTHR13030:SF8">
    <property type="entry name" value="ADP-RIBOSE PYROPHOSPHATASE, MITOCHONDRIAL"/>
    <property type="match status" value="1"/>
</dbReference>
<dbReference type="Proteomes" id="UP000069940">
    <property type="component" value="Unassembled WGS sequence"/>
</dbReference>
<dbReference type="PANTHER" id="PTHR13030">
    <property type="entry name" value="NUDIX HYDROLASE"/>
    <property type="match status" value="1"/>
</dbReference>
<dbReference type="GeneID" id="115254507"/>
<dbReference type="InterPro" id="IPR039989">
    <property type="entry name" value="NUDT9"/>
</dbReference>
<accession>A0ABM2A0Z4</accession>
<reference evidence="3" key="2">
    <citation type="submission" date="2025-05" db="UniProtKB">
        <authorList>
            <consortium name="EnsemblMetazoa"/>
        </authorList>
    </citation>
    <scope>IDENTIFICATION</scope>
    <source>
        <strain evidence="3">Foshan</strain>
    </source>
</reference>
<dbReference type="Gene3D" id="3.90.79.10">
    <property type="entry name" value="Nucleoside Triphosphate Pyrophosphohydrolase"/>
    <property type="match status" value="1"/>
</dbReference>
<dbReference type="Pfam" id="PF00293">
    <property type="entry name" value="NUDIX"/>
    <property type="match status" value="1"/>
</dbReference>
<dbReference type="InterPro" id="IPR000086">
    <property type="entry name" value="NUDIX_hydrolase_dom"/>
</dbReference>
<name>A0ABM2A0Z4_AEDAL</name>
<feature type="domain" description="Nudix hydrolase" evidence="2">
    <location>
        <begin position="206"/>
        <end position="369"/>
    </location>
</feature>
<organism evidence="3 4">
    <name type="scientific">Aedes albopictus</name>
    <name type="common">Asian tiger mosquito</name>
    <name type="synonym">Stegomyia albopicta</name>
    <dbReference type="NCBI Taxonomy" id="7160"/>
    <lineage>
        <taxon>Eukaryota</taxon>
        <taxon>Metazoa</taxon>
        <taxon>Ecdysozoa</taxon>
        <taxon>Arthropoda</taxon>
        <taxon>Hexapoda</taxon>
        <taxon>Insecta</taxon>
        <taxon>Pterygota</taxon>
        <taxon>Neoptera</taxon>
        <taxon>Endopterygota</taxon>
        <taxon>Diptera</taxon>
        <taxon>Nematocera</taxon>
        <taxon>Culicoidea</taxon>
        <taxon>Culicidae</taxon>
        <taxon>Culicinae</taxon>
        <taxon>Aedini</taxon>
        <taxon>Aedes</taxon>
        <taxon>Stegomyia</taxon>
    </lineage>
</organism>
<evidence type="ECO:0000313" key="3">
    <source>
        <dbReference type="EnsemblMetazoa" id="AALFPA23_023425.P34863"/>
    </source>
</evidence>
<keyword evidence="1" id="KW-0472">Membrane</keyword>
<dbReference type="CDD" id="cd03670">
    <property type="entry name" value="NUDIX_ADPRase_Nudt9"/>
    <property type="match status" value="1"/>
</dbReference>
<evidence type="ECO:0000256" key="1">
    <source>
        <dbReference type="SAM" id="Phobius"/>
    </source>
</evidence>
<dbReference type="SUPFAM" id="SSF55811">
    <property type="entry name" value="Nudix"/>
    <property type="match status" value="1"/>
</dbReference>
<evidence type="ECO:0000313" key="4">
    <source>
        <dbReference type="Proteomes" id="UP000069940"/>
    </source>
</evidence>
<dbReference type="InterPro" id="IPR015797">
    <property type="entry name" value="NUDIX_hydrolase-like_dom_sf"/>
</dbReference>
<dbReference type="PROSITE" id="PS51462">
    <property type="entry name" value="NUDIX"/>
    <property type="match status" value="1"/>
</dbReference>
<protein>
    <recommendedName>
        <fullName evidence="2">Nudix hydrolase domain-containing protein</fullName>
    </recommendedName>
</protein>
<sequence length="372" mass="41896">MTLSNAIQHFLLSRSTPNKLVSTHKTFTSVKFHQTRCQASNRLTVNYPLGLFILISIVLPAVRTLCNGNRCWRSCSCSRMAGFITTRAISSTPAVMAMIPGIYKHHRCRNNVYPRCDVRRYPVPDESVFWSQPYPDYQPPLYEAAVLKDKEWADLDVDDPAFVGKWNQLDGVVNRVSFVGEYEVRDGFPMNMFGRTGLRGRGLLGRWGPNHAADPVVTKWKVDQDGKPVVSETSGRRLLQMCAIERHDCGEWAIPGGMVDPGEKVSATLKREFMEEALSSSSDTEEIERFFSGGKEIYKGYVDDPRNTDNAWMETVAVNFHDEDGSIVGRFNLHAGDDAAKVKWMDVDSGVKLYASHANIVRRVVDALDAHW</sequence>
<keyword evidence="1" id="KW-1133">Transmembrane helix</keyword>